<dbReference type="RefSeq" id="WP_041899932.1">
    <property type="nucleotide sequence ID" value="NZ_CP010086.2"/>
</dbReference>
<dbReference type="PANTHER" id="PTHR30036">
    <property type="entry name" value="D-XYLOSE-BINDING PERIPLASMIC PROTEIN"/>
    <property type="match status" value="1"/>
</dbReference>
<keyword evidence="5" id="KW-0732">Signal</keyword>
<feature type="domain" description="Periplasmic binding protein" evidence="11">
    <location>
        <begin position="45"/>
        <end position="323"/>
    </location>
</feature>
<keyword evidence="3" id="KW-0762">Sugar transport</keyword>
<dbReference type="Proteomes" id="UP000031866">
    <property type="component" value="Chromosome"/>
</dbReference>
<dbReference type="Pfam" id="PF13407">
    <property type="entry name" value="Peripla_BP_4"/>
    <property type="match status" value="1"/>
</dbReference>
<dbReference type="KEGG" id="cbei:LF65_04963"/>
<evidence type="ECO:0000256" key="9">
    <source>
        <dbReference type="ARBA" id="ARBA00034344"/>
    </source>
</evidence>
<dbReference type="InterPro" id="IPR028082">
    <property type="entry name" value="Peripla_BP_I"/>
</dbReference>
<evidence type="ECO:0000256" key="6">
    <source>
        <dbReference type="ARBA" id="ARBA00022764"/>
    </source>
</evidence>
<dbReference type="GO" id="GO:0030246">
    <property type="term" value="F:carbohydrate binding"/>
    <property type="evidence" value="ECO:0007669"/>
    <property type="project" value="InterPro"/>
</dbReference>
<evidence type="ECO:0000259" key="11">
    <source>
        <dbReference type="Pfam" id="PF13407"/>
    </source>
</evidence>
<evidence type="ECO:0000256" key="10">
    <source>
        <dbReference type="SAM" id="Phobius"/>
    </source>
</evidence>
<gene>
    <name evidence="12" type="ORF">LF65_04963</name>
</gene>
<keyword evidence="2" id="KW-0813">Transport</keyword>
<keyword evidence="7" id="KW-0106">Calcium</keyword>
<dbReference type="InterPro" id="IPR050555">
    <property type="entry name" value="Bact_Solute-Bind_Prot2"/>
</dbReference>
<dbReference type="PANTHER" id="PTHR30036:SF2">
    <property type="entry name" value="D-GALACTOSE_METHYL-GALACTOSIDE BINDING PERIPLASMIC PROTEIN MGLB"/>
    <property type="match status" value="1"/>
</dbReference>
<dbReference type="AlphaFoldDB" id="A0A0B5QTA6"/>
<keyword evidence="6" id="KW-0574">Periplasm</keyword>
<organism evidence="12 13">
    <name type="scientific">Clostridium beijerinckii</name>
    <name type="common">Clostridium MP</name>
    <dbReference type="NCBI Taxonomy" id="1520"/>
    <lineage>
        <taxon>Bacteria</taxon>
        <taxon>Bacillati</taxon>
        <taxon>Bacillota</taxon>
        <taxon>Clostridia</taxon>
        <taxon>Eubacteriales</taxon>
        <taxon>Clostridiaceae</taxon>
        <taxon>Clostridium</taxon>
    </lineage>
</organism>
<evidence type="ECO:0000313" key="12">
    <source>
        <dbReference type="EMBL" id="AJH01492.1"/>
    </source>
</evidence>
<dbReference type="GO" id="GO:0030288">
    <property type="term" value="C:outer membrane-bounded periplasmic space"/>
    <property type="evidence" value="ECO:0007669"/>
    <property type="project" value="TreeGrafter"/>
</dbReference>
<reference evidence="13" key="1">
    <citation type="submission" date="2014-12" db="EMBL/GenBank/DDBJ databases">
        <title>Genome sequence of Clostridium beijerinckii strain 59B.</title>
        <authorList>
            <person name="Little G.T."/>
            <person name="Minton N.P."/>
        </authorList>
    </citation>
    <scope>NUCLEOTIDE SEQUENCE [LARGE SCALE GENOMIC DNA]</scope>
    <source>
        <strain evidence="13">59B</strain>
    </source>
</reference>
<dbReference type="InterPro" id="IPR044085">
    <property type="entry name" value="MglB-like_PBP1"/>
</dbReference>
<dbReference type="GO" id="GO:0046872">
    <property type="term" value="F:metal ion binding"/>
    <property type="evidence" value="ECO:0007669"/>
    <property type="project" value="UniProtKB-KW"/>
</dbReference>
<evidence type="ECO:0000256" key="1">
    <source>
        <dbReference type="ARBA" id="ARBA00004196"/>
    </source>
</evidence>
<dbReference type="EMBL" id="CP010086">
    <property type="protein sequence ID" value="AJH01492.1"/>
    <property type="molecule type" value="Genomic_DNA"/>
</dbReference>
<comment type="subunit">
    <text evidence="8">The ABC transporter complex is composed of one ATP-binding protein (MglA), two transmembrane proteins (MglC) and a solute-binding protein (MglB).</text>
</comment>
<proteinExistence type="predicted"/>
<protein>
    <recommendedName>
        <fullName evidence="9">D-galactose/methyl-galactoside binding periplasmic protein MglB</fullName>
    </recommendedName>
</protein>
<name>A0A0B5QTA6_CLOBE</name>
<accession>A0A0B5QTA6</accession>
<evidence type="ECO:0000256" key="8">
    <source>
        <dbReference type="ARBA" id="ARBA00034323"/>
    </source>
</evidence>
<keyword evidence="4" id="KW-0479">Metal-binding</keyword>
<sequence length="353" mass="38978">MRNSKKILVLFTIMVMIINLLLNSNKVVANTKLTATEGRPVRASVLLRTLEDPYTALLKQSFEEIQKNNQGNIEFTFYDCKNDQSLQNRNVNSILNAENADIILLNLVDPTGVRTIVDRVKEKNIPLGLFNIEPLNMEPVKSYGKAYFVGTNPAEAGILQGELLTNLWNKDKSIIDKNGDNIMQYVMLMGPRNNLEAIGRTKYSVLSINDAGIKTEEIALRVCNWEENLAKDAMDALFLSNANKIEVIISNNDAMAIGAIEALQKYGYNSGDKNRTIPIVGVDGIPKAIQLINQGIMTGSVPQDAASMAEATYLIGMNLVNGRPPLDGTSYKFDDTGVAVRIPYKGYISNDNI</sequence>
<dbReference type="STRING" id="1520.LF65_04963"/>
<evidence type="ECO:0000256" key="7">
    <source>
        <dbReference type="ARBA" id="ARBA00022837"/>
    </source>
</evidence>
<comment type="subcellular location">
    <subcellularLocation>
        <location evidence="1">Cell envelope</location>
    </subcellularLocation>
</comment>
<dbReference type="Gene3D" id="3.40.50.2300">
    <property type="match status" value="2"/>
</dbReference>
<keyword evidence="10" id="KW-0812">Transmembrane</keyword>
<evidence type="ECO:0000313" key="13">
    <source>
        <dbReference type="Proteomes" id="UP000031866"/>
    </source>
</evidence>
<feature type="transmembrane region" description="Helical" evidence="10">
    <location>
        <begin position="7"/>
        <end position="24"/>
    </location>
</feature>
<evidence type="ECO:0000256" key="4">
    <source>
        <dbReference type="ARBA" id="ARBA00022723"/>
    </source>
</evidence>
<keyword evidence="10" id="KW-0472">Membrane</keyword>
<evidence type="ECO:0000256" key="3">
    <source>
        <dbReference type="ARBA" id="ARBA00022597"/>
    </source>
</evidence>
<dbReference type="SUPFAM" id="SSF53822">
    <property type="entry name" value="Periplasmic binding protein-like I"/>
    <property type="match status" value="1"/>
</dbReference>
<keyword evidence="10" id="KW-1133">Transmembrane helix</keyword>
<dbReference type="CDD" id="cd01539">
    <property type="entry name" value="PBP1_GGBP"/>
    <property type="match status" value="1"/>
</dbReference>
<dbReference type="OrthoDB" id="9769193at2"/>
<dbReference type="InterPro" id="IPR025997">
    <property type="entry name" value="SBP_2_dom"/>
</dbReference>
<evidence type="ECO:0000256" key="2">
    <source>
        <dbReference type="ARBA" id="ARBA00022448"/>
    </source>
</evidence>
<evidence type="ECO:0000256" key="5">
    <source>
        <dbReference type="ARBA" id="ARBA00022729"/>
    </source>
</evidence>